<accession>A0A151ZCE6</accession>
<evidence type="ECO:0000256" key="3">
    <source>
        <dbReference type="ARBA" id="ARBA00023203"/>
    </source>
</evidence>
<dbReference type="InterPro" id="IPR014768">
    <property type="entry name" value="GBD/FH3_dom"/>
</dbReference>
<dbReference type="SMART" id="SM01139">
    <property type="entry name" value="Drf_FH3"/>
    <property type="match status" value="1"/>
</dbReference>
<feature type="compositionally biased region" description="Basic and acidic residues" evidence="4">
    <location>
        <begin position="1047"/>
        <end position="1059"/>
    </location>
</feature>
<feature type="compositionally biased region" description="Low complexity" evidence="4">
    <location>
        <begin position="1087"/>
        <end position="1114"/>
    </location>
</feature>
<dbReference type="InterPro" id="IPR051425">
    <property type="entry name" value="Formin_Homology"/>
</dbReference>
<dbReference type="InterPro" id="IPR015425">
    <property type="entry name" value="FH2_Formin"/>
</dbReference>
<dbReference type="Pfam" id="PF06367">
    <property type="entry name" value="Drf_FH3"/>
    <property type="match status" value="1"/>
</dbReference>
<dbReference type="AlphaFoldDB" id="A0A151ZCE6"/>
<dbReference type="GO" id="GO:0015629">
    <property type="term" value="C:actin cytoskeleton"/>
    <property type="evidence" value="ECO:0007669"/>
    <property type="project" value="TreeGrafter"/>
</dbReference>
<comment type="similarity">
    <text evidence="1">Belongs to the formin homology family. Diaphanous subfamily.</text>
</comment>
<dbReference type="SMART" id="SM00498">
    <property type="entry name" value="FH2"/>
    <property type="match status" value="1"/>
</dbReference>
<dbReference type="OrthoDB" id="17277at2759"/>
<dbReference type="InterPro" id="IPR010472">
    <property type="entry name" value="FH3_dom"/>
</dbReference>
<sequence length="1169" mass="130084">MSELNFKLSSDSLTLSGGSSSPFSSSTDGKIFDLEKDFEELLDKLVIEDPVKRKQMLALPDASKKVLLEQQHTYRTVKSKSISHGSGAGASSTGTLQNSNSFNLSHSNSAGSQTSELDSFDDVKSVISSLLNSKTITIDLVKSLRVHLNTADRDWLKSFLDFQGVKPLLDILSKVFLQIRKKKKRKDLSILQFECLRCLASLMHIKIGMEYIASYPQAASLIVLGLESPLVKVKTLALELLAAIAITDKGHPSVITAMIFYKEIKKEDTRYSSLVKSLKTETTKEYLASCMSFINCIISSPSDLHVRMDIRKAFVSLKISKYIHLLRSTHTEYKLLTTQLDVFEEETVTDDQLNIKEHENDVKVNVLELFSQIFNRVTGTESEPDLTALVVHFQRMASSQLGNRVWKLYNTLSSQLESELSSNPDFDVGQCNLLFGPPPSEKKKSLFSFGNKSKSPTSSPSFGSTKVGGYMDNEKLRKDSEEKQKTIDHLLKQLNSFTGGQDISKWQSEREEKNRIIQELMKTQSVKQESPDVEQLKNEIQALKLEIERIKHNPPSPTISHSTGGSNTTSTSTTTTSTANAESSNTGTEVPSTTTSEQPQDTEKPKEEDGTENISGGPPPPPPPPPPGGGPPPPPPPPMMGGGPPPPPPPGMKKPSRPPKPVLKPSVKMRNFNWVTIPVPKVEGTFWDKVDESIIVNQLDKTELEYLFSAKAMPAKSEIKVTNKKVAITLIDMKKANNCAIMLQHFKLGNQELKRIQSQMDETILTLENTQYLLQFVPSKEDIEALKEYTGDVSLLGAAEQYMLQIMDIPKLEIKLKAHIFKLKFPSLLDELIPDIKAVRSSSNEVKSSRKLSEILKYVLGIGNYINGSTNRGGAFGFKLETLAKMRDAKGNDGRMSILHFLSKTIQDKAPELLTYHSELSHLEHASEVSINNINSDTAEIKKGLDMIDKEFVPLLEDPKYQTDQFVRNMVEFGKKAKEDQTKLQKELDEMNKQYESATTFFGDSKVTPPDQFFSVFNQFLEDLDKAHKEYLSFLKKDQQEKQQGSKYDDPEKGGFDDLTSHIRSGKFFQERRKSSNLNHTLIQQVQQAQLQHAVQGGSSSGSGNSSETSQPSSSPNPPTGFKLKPVNKQPAQPKPETPIVPASQSLLKPSALRNSVAPKKITNSNIKQ</sequence>
<dbReference type="Pfam" id="PF06371">
    <property type="entry name" value="Drf_GBD"/>
    <property type="match status" value="1"/>
</dbReference>
<dbReference type="InterPro" id="IPR011989">
    <property type="entry name" value="ARM-like"/>
</dbReference>
<dbReference type="PANTHER" id="PTHR45725">
    <property type="entry name" value="FORMIN HOMOLOGY 2 FAMILY MEMBER"/>
    <property type="match status" value="1"/>
</dbReference>
<dbReference type="Proteomes" id="UP000076078">
    <property type="component" value="Unassembled WGS sequence"/>
</dbReference>
<dbReference type="GO" id="GO:0070060">
    <property type="term" value="P:'de novo' actin filament nucleation"/>
    <property type="evidence" value="ECO:0007669"/>
    <property type="project" value="TreeGrafter"/>
</dbReference>
<dbReference type="SMART" id="SM01140">
    <property type="entry name" value="Drf_GBD"/>
    <property type="match status" value="1"/>
</dbReference>
<comment type="caution">
    <text evidence="7">The sequence shown here is derived from an EMBL/GenBank/DDBJ whole genome shotgun (WGS) entry which is preliminary data.</text>
</comment>
<name>A0A151ZCE6_TIELA</name>
<feature type="region of interest" description="Disordered" evidence="4">
    <location>
        <begin position="1037"/>
        <end position="1059"/>
    </location>
</feature>
<evidence type="ECO:0000313" key="8">
    <source>
        <dbReference type="Proteomes" id="UP000076078"/>
    </source>
</evidence>
<dbReference type="GO" id="GO:0051015">
    <property type="term" value="F:actin filament binding"/>
    <property type="evidence" value="ECO:0007669"/>
    <property type="project" value="TreeGrafter"/>
</dbReference>
<feature type="region of interest" description="Disordered" evidence="4">
    <location>
        <begin position="1087"/>
        <end position="1169"/>
    </location>
</feature>
<organism evidence="7 8">
    <name type="scientific">Tieghemostelium lacteum</name>
    <name type="common">Slime mold</name>
    <name type="synonym">Dictyostelium lacteum</name>
    <dbReference type="NCBI Taxonomy" id="361077"/>
    <lineage>
        <taxon>Eukaryota</taxon>
        <taxon>Amoebozoa</taxon>
        <taxon>Evosea</taxon>
        <taxon>Eumycetozoa</taxon>
        <taxon>Dictyostelia</taxon>
        <taxon>Dictyosteliales</taxon>
        <taxon>Raperosteliaceae</taxon>
        <taxon>Tieghemostelium</taxon>
    </lineage>
</organism>
<dbReference type="PANTHER" id="PTHR45725:SF5">
    <property type="entry name" value="FORMIN-H"/>
    <property type="match status" value="1"/>
</dbReference>
<dbReference type="FunCoup" id="A0A151ZCE6">
    <property type="interactions" value="5"/>
</dbReference>
<dbReference type="GO" id="GO:0031267">
    <property type="term" value="F:small GTPase binding"/>
    <property type="evidence" value="ECO:0007669"/>
    <property type="project" value="InterPro"/>
</dbReference>
<dbReference type="GO" id="GO:0030041">
    <property type="term" value="P:actin filament polymerization"/>
    <property type="evidence" value="ECO:0007669"/>
    <property type="project" value="TreeGrafter"/>
</dbReference>
<dbReference type="InterPro" id="IPR042201">
    <property type="entry name" value="FH2_Formin_sf"/>
</dbReference>
<feature type="compositionally biased region" description="Low complexity" evidence="4">
    <location>
        <begin position="8"/>
        <end position="27"/>
    </location>
</feature>
<dbReference type="InParanoid" id="A0A151ZCE6"/>
<evidence type="ECO:0000256" key="4">
    <source>
        <dbReference type="SAM" id="MobiDB-lite"/>
    </source>
</evidence>
<dbReference type="SUPFAM" id="SSF48371">
    <property type="entry name" value="ARM repeat"/>
    <property type="match status" value="1"/>
</dbReference>
<feature type="compositionally biased region" description="Polar residues" evidence="4">
    <location>
        <begin position="589"/>
        <end position="599"/>
    </location>
</feature>
<dbReference type="PROSITE" id="PS51232">
    <property type="entry name" value="GBD_FH3"/>
    <property type="match status" value="1"/>
</dbReference>
<keyword evidence="3" id="KW-0009">Actin-binding</keyword>
<dbReference type="Pfam" id="PF02181">
    <property type="entry name" value="FH2"/>
    <property type="match status" value="1"/>
</dbReference>
<gene>
    <name evidence="7" type="ORF">DLAC_07321</name>
</gene>
<dbReference type="PROSITE" id="PS51444">
    <property type="entry name" value="FH2"/>
    <property type="match status" value="1"/>
</dbReference>
<feature type="compositionally biased region" description="Pro residues" evidence="4">
    <location>
        <begin position="617"/>
        <end position="662"/>
    </location>
</feature>
<feature type="compositionally biased region" description="Low complexity" evidence="4">
    <location>
        <begin position="562"/>
        <end position="588"/>
    </location>
</feature>
<proteinExistence type="inferred from homology"/>
<dbReference type="Gene3D" id="1.20.58.2220">
    <property type="entry name" value="Formin, FH2 domain"/>
    <property type="match status" value="1"/>
</dbReference>
<protein>
    <submittedName>
        <fullName evidence="7">Actin binding protein</fullName>
    </submittedName>
</protein>
<dbReference type="OMA" id="ANNCAIM"/>
<keyword evidence="8" id="KW-1185">Reference proteome</keyword>
<evidence type="ECO:0000256" key="2">
    <source>
        <dbReference type="ARBA" id="ARBA00023054"/>
    </source>
</evidence>
<feature type="compositionally biased region" description="Low complexity" evidence="4">
    <location>
        <begin position="452"/>
        <end position="465"/>
    </location>
</feature>
<dbReference type="SUPFAM" id="SSF101447">
    <property type="entry name" value="Formin homology 2 domain (FH2 domain)"/>
    <property type="match status" value="1"/>
</dbReference>
<evidence type="ECO:0000259" key="6">
    <source>
        <dbReference type="PROSITE" id="PS51444"/>
    </source>
</evidence>
<feature type="region of interest" description="Disordered" evidence="4">
    <location>
        <begin position="1"/>
        <end position="27"/>
    </location>
</feature>
<dbReference type="InterPro" id="IPR010473">
    <property type="entry name" value="GTPase-bd"/>
</dbReference>
<feature type="region of interest" description="Disordered" evidence="4">
    <location>
        <begin position="552"/>
        <end position="665"/>
    </location>
</feature>
<evidence type="ECO:0000256" key="1">
    <source>
        <dbReference type="ARBA" id="ARBA00008214"/>
    </source>
</evidence>
<dbReference type="GO" id="GO:0005522">
    <property type="term" value="F:profilin binding"/>
    <property type="evidence" value="ECO:0007669"/>
    <property type="project" value="TreeGrafter"/>
</dbReference>
<dbReference type="InterPro" id="IPR016024">
    <property type="entry name" value="ARM-type_fold"/>
</dbReference>
<feature type="domain" description="GBD/FH3" evidence="5">
    <location>
        <begin position="26"/>
        <end position="427"/>
    </location>
</feature>
<reference evidence="7 8" key="1">
    <citation type="submission" date="2015-12" db="EMBL/GenBank/DDBJ databases">
        <title>Dictyostelia acquired genes for synthesis and detection of signals that induce cell-type specialization by lateral gene transfer from prokaryotes.</title>
        <authorList>
            <person name="Gloeckner G."/>
            <person name="Schaap P."/>
        </authorList>
    </citation>
    <scope>NUCLEOTIDE SEQUENCE [LARGE SCALE GENOMIC DNA]</scope>
    <source>
        <strain evidence="7 8">TK</strain>
    </source>
</reference>
<dbReference type="EMBL" id="LODT01000034">
    <property type="protein sequence ID" value="KYQ91554.1"/>
    <property type="molecule type" value="Genomic_DNA"/>
</dbReference>
<keyword evidence="2" id="KW-0175">Coiled coil</keyword>
<dbReference type="Gene3D" id="1.25.10.10">
    <property type="entry name" value="Leucine-rich Repeat Variant"/>
    <property type="match status" value="1"/>
</dbReference>
<feature type="region of interest" description="Disordered" evidence="4">
    <location>
        <begin position="444"/>
        <end position="470"/>
    </location>
</feature>
<evidence type="ECO:0000313" key="7">
    <source>
        <dbReference type="EMBL" id="KYQ91554.1"/>
    </source>
</evidence>
<feature type="domain" description="FH2" evidence="6">
    <location>
        <begin position="659"/>
        <end position="1050"/>
    </location>
</feature>
<dbReference type="STRING" id="361077.A0A151ZCE6"/>
<evidence type="ECO:0000259" key="5">
    <source>
        <dbReference type="PROSITE" id="PS51232"/>
    </source>
</evidence>